<feature type="domain" description="Flagellar hook-associated protein 2 C-terminal" evidence="7">
    <location>
        <begin position="229"/>
        <end position="445"/>
    </location>
</feature>
<gene>
    <name evidence="8" type="primary">fliD</name>
    <name evidence="8" type="ORF">G3569_03275</name>
</gene>
<proteinExistence type="inferred from homology"/>
<accession>A0A6M1T8B4</accession>
<evidence type="ECO:0000256" key="2">
    <source>
        <dbReference type="ARBA" id="ARBA00011255"/>
    </source>
</evidence>
<dbReference type="EMBL" id="JAALLS010000003">
    <property type="protein sequence ID" value="NGP87364.1"/>
    <property type="molecule type" value="Genomic_DNA"/>
</dbReference>
<keyword evidence="8" id="KW-0282">Flagellum</keyword>
<dbReference type="GO" id="GO:0005576">
    <property type="term" value="C:extracellular region"/>
    <property type="evidence" value="ECO:0007669"/>
    <property type="project" value="UniProtKB-SubCell"/>
</dbReference>
<organism evidence="8 9">
    <name type="scientific">Fodinibius halophilus</name>
    <dbReference type="NCBI Taxonomy" id="1736908"/>
    <lineage>
        <taxon>Bacteria</taxon>
        <taxon>Pseudomonadati</taxon>
        <taxon>Balneolota</taxon>
        <taxon>Balneolia</taxon>
        <taxon>Balneolales</taxon>
        <taxon>Balneolaceae</taxon>
        <taxon>Fodinibius</taxon>
    </lineage>
</organism>
<dbReference type="PANTHER" id="PTHR30288:SF0">
    <property type="entry name" value="FLAGELLAR HOOK-ASSOCIATED PROTEIN 2"/>
    <property type="match status" value="1"/>
</dbReference>
<evidence type="ECO:0000256" key="3">
    <source>
        <dbReference type="ARBA" id="ARBA00023054"/>
    </source>
</evidence>
<keyword evidence="8" id="KW-0969">Cilium</keyword>
<dbReference type="GO" id="GO:0007155">
    <property type="term" value="P:cell adhesion"/>
    <property type="evidence" value="ECO:0007669"/>
    <property type="project" value="InterPro"/>
</dbReference>
<dbReference type="InterPro" id="IPR040026">
    <property type="entry name" value="FliD"/>
</dbReference>
<evidence type="ECO:0000313" key="9">
    <source>
        <dbReference type="Proteomes" id="UP000479132"/>
    </source>
</evidence>
<keyword evidence="4 5" id="KW-0975">Bacterial flagellum</keyword>
<comment type="function">
    <text evidence="5">Required for morphogenesis and for the elongation of the flagellar filament by facilitating polymerization of the flagellin monomers at the tip of growing filament. Forms a capping structure, which prevents flagellin subunits (transported through the central channel of the flagellum) from leaking out without polymerization at the distal end.</text>
</comment>
<keyword evidence="8" id="KW-0966">Cell projection</keyword>
<comment type="caution">
    <text evidence="8">The sequence shown here is derived from an EMBL/GenBank/DDBJ whole genome shotgun (WGS) entry which is preliminary data.</text>
</comment>
<sequence>MQSISSLLNQANPYEKFVQQLVQLESQKKFKLQVEKSDISDQQSALGQVSSAVSSFTNKIEELDSQTENHFSPLKSSVTDESVIRVDSISGLDQPNDYDITVNQKAKKDIMLSNVMDGSGTTLVGDGDGSVDITIGDKTETIAVSVTNDDGTNKTDKEILESFSTEINNLLGEEADSDVFSVDDSGNVQLSIKSAKTGNDERVQFANATGALSTVTTNMTHNTDPTKLDAKFTIDGINFTRGQNKVDDAVSGMTFTILDEPGTQEQISITKDLDSAKDNIKSFITKYNEMNSKIRNKTFINGDTGKKGPLQGMRSIRNLSINLRQLALGDMGSAAAGEHDNLADIGIGFKKDGTMKVEDSGMLEDALSNNADEVKNLFTADDSPVQQMYDRADTYTQTGGIISSLESGLDQKIDFLENRIESEEKYLKKYEKRQRQEFAELQQMQMEGQRQLQSIQSQQGSLSLTSNF</sequence>
<protein>
    <recommendedName>
        <fullName evidence="5">Flagellar hook-associated protein 2</fullName>
        <shortName evidence="5">HAP2</shortName>
    </recommendedName>
    <alternativeName>
        <fullName evidence="5">Flagellar cap protein</fullName>
    </alternativeName>
</protein>
<comment type="subcellular location">
    <subcellularLocation>
        <location evidence="5">Secreted</location>
    </subcellularLocation>
    <subcellularLocation>
        <location evidence="5">Bacterial flagellum</location>
    </subcellularLocation>
</comment>
<feature type="domain" description="Flagellar hook-associated protein 2 N-terminal" evidence="6">
    <location>
        <begin position="14"/>
        <end position="109"/>
    </location>
</feature>
<dbReference type="Pfam" id="PF02465">
    <property type="entry name" value="FliD_N"/>
    <property type="match status" value="1"/>
</dbReference>
<dbReference type="GO" id="GO:0009421">
    <property type="term" value="C:bacterial-type flagellum filament cap"/>
    <property type="evidence" value="ECO:0007669"/>
    <property type="project" value="InterPro"/>
</dbReference>
<keyword evidence="3 5" id="KW-0175">Coiled coil</keyword>
<dbReference type="InterPro" id="IPR003481">
    <property type="entry name" value="FliD_N"/>
</dbReference>
<dbReference type="Proteomes" id="UP000479132">
    <property type="component" value="Unassembled WGS sequence"/>
</dbReference>
<dbReference type="GO" id="GO:0009424">
    <property type="term" value="C:bacterial-type flagellum hook"/>
    <property type="evidence" value="ECO:0007669"/>
    <property type="project" value="UniProtKB-UniRule"/>
</dbReference>
<reference evidence="8 9" key="1">
    <citation type="submission" date="2020-02" db="EMBL/GenBank/DDBJ databases">
        <title>Aliifodinibius halophilus 2W32, complete genome.</title>
        <authorList>
            <person name="Li Y."/>
            <person name="Wu S."/>
        </authorList>
    </citation>
    <scope>NUCLEOTIDE SEQUENCE [LARGE SCALE GENOMIC DNA]</scope>
    <source>
        <strain evidence="8 9">2W32</strain>
    </source>
</reference>
<comment type="similarity">
    <text evidence="1 5">Belongs to the FliD family.</text>
</comment>
<dbReference type="GO" id="GO:0071973">
    <property type="term" value="P:bacterial-type flagellum-dependent cell motility"/>
    <property type="evidence" value="ECO:0007669"/>
    <property type="project" value="TreeGrafter"/>
</dbReference>
<evidence type="ECO:0000313" key="8">
    <source>
        <dbReference type="EMBL" id="NGP87364.1"/>
    </source>
</evidence>
<keyword evidence="9" id="KW-1185">Reference proteome</keyword>
<dbReference type="InterPro" id="IPR010809">
    <property type="entry name" value="FliD_C"/>
</dbReference>
<feature type="coiled-coil region" evidence="5">
    <location>
        <begin position="413"/>
        <end position="447"/>
    </location>
</feature>
<name>A0A6M1T8B4_9BACT</name>
<evidence type="ECO:0000259" key="7">
    <source>
        <dbReference type="Pfam" id="PF07195"/>
    </source>
</evidence>
<evidence type="ECO:0000256" key="5">
    <source>
        <dbReference type="RuleBase" id="RU362066"/>
    </source>
</evidence>
<evidence type="ECO:0000256" key="1">
    <source>
        <dbReference type="ARBA" id="ARBA00009764"/>
    </source>
</evidence>
<dbReference type="Pfam" id="PF07195">
    <property type="entry name" value="FliD_C"/>
    <property type="match status" value="1"/>
</dbReference>
<dbReference type="AlphaFoldDB" id="A0A6M1T8B4"/>
<evidence type="ECO:0000259" key="6">
    <source>
        <dbReference type="Pfam" id="PF02465"/>
    </source>
</evidence>
<dbReference type="RefSeq" id="WP_165266053.1">
    <property type="nucleotide sequence ID" value="NZ_JAALLS010000003.1"/>
</dbReference>
<keyword evidence="5" id="KW-0964">Secreted</keyword>
<comment type="subunit">
    <text evidence="2 5">Homopentamer.</text>
</comment>
<dbReference type="PANTHER" id="PTHR30288">
    <property type="entry name" value="FLAGELLAR CAP/ASSEMBLY PROTEIN FLID"/>
    <property type="match status" value="1"/>
</dbReference>
<evidence type="ECO:0000256" key="4">
    <source>
        <dbReference type="ARBA" id="ARBA00023143"/>
    </source>
</evidence>